<evidence type="ECO:0000256" key="1">
    <source>
        <dbReference type="SAM" id="SignalP"/>
    </source>
</evidence>
<protein>
    <recommendedName>
        <fullName evidence="4">SH3 domain-containing protein</fullName>
    </recommendedName>
</protein>
<sequence>MRALAPLALAALLAPALPVLAQEFREVGAAASVLYDGPSERAQKRFIVVRGTPLEVVSSLGAWAKVRDYAGDVFWISQADLVPPRHVAVSRALASVRKTPGSVGELVFQAERGVLLEVVDEPAPAGWLRVRHRDGATGFVSADEVWGR</sequence>
<dbReference type="EMBL" id="VDUY01000004">
    <property type="protein sequence ID" value="TXL65401.1"/>
    <property type="molecule type" value="Genomic_DNA"/>
</dbReference>
<reference evidence="2 3" key="1">
    <citation type="submission" date="2019-06" db="EMBL/GenBank/DDBJ databases">
        <title>Quisquiliibacterium sp. nov., isolated from a maize field.</title>
        <authorList>
            <person name="Lin S.-Y."/>
            <person name="Tsai C.-F."/>
            <person name="Young C.-C."/>
        </authorList>
    </citation>
    <scope>NUCLEOTIDE SEQUENCE [LARGE SCALE GENOMIC DNA]</scope>
    <source>
        <strain evidence="2 3">CC-CFT501</strain>
    </source>
</reference>
<proteinExistence type="predicted"/>
<dbReference type="AlphaFoldDB" id="A0A5C8NVZ9"/>
<accession>A0A5C8NVZ9</accession>
<dbReference type="Proteomes" id="UP000321548">
    <property type="component" value="Unassembled WGS sequence"/>
</dbReference>
<evidence type="ECO:0008006" key="4">
    <source>
        <dbReference type="Google" id="ProtNLM"/>
    </source>
</evidence>
<keyword evidence="1" id="KW-0732">Signal</keyword>
<comment type="caution">
    <text evidence="2">The sequence shown here is derived from an EMBL/GenBank/DDBJ whole genome shotgun (WGS) entry which is preliminary data.</text>
</comment>
<dbReference type="InterPro" id="IPR010466">
    <property type="entry name" value="DUF1058"/>
</dbReference>
<dbReference type="Gene3D" id="2.30.30.40">
    <property type="entry name" value="SH3 Domains"/>
    <property type="match status" value="1"/>
</dbReference>
<organism evidence="2 3">
    <name type="scientific">Zeimonas arvi</name>
    <dbReference type="NCBI Taxonomy" id="2498847"/>
    <lineage>
        <taxon>Bacteria</taxon>
        <taxon>Pseudomonadati</taxon>
        <taxon>Pseudomonadota</taxon>
        <taxon>Betaproteobacteria</taxon>
        <taxon>Burkholderiales</taxon>
        <taxon>Burkholderiaceae</taxon>
        <taxon>Zeimonas</taxon>
    </lineage>
</organism>
<name>A0A5C8NVZ9_9BURK</name>
<feature type="chain" id="PRO_5022707276" description="SH3 domain-containing protein" evidence="1">
    <location>
        <begin position="22"/>
        <end position="148"/>
    </location>
</feature>
<dbReference type="RefSeq" id="WP_147704596.1">
    <property type="nucleotide sequence ID" value="NZ_VDUY01000004.1"/>
</dbReference>
<evidence type="ECO:0000313" key="3">
    <source>
        <dbReference type="Proteomes" id="UP000321548"/>
    </source>
</evidence>
<dbReference type="Pfam" id="PF06347">
    <property type="entry name" value="SH3_4"/>
    <property type="match status" value="2"/>
</dbReference>
<dbReference type="OrthoDB" id="5297720at2"/>
<evidence type="ECO:0000313" key="2">
    <source>
        <dbReference type="EMBL" id="TXL65401.1"/>
    </source>
</evidence>
<gene>
    <name evidence="2" type="ORF">FHP08_11500</name>
</gene>
<feature type="signal peptide" evidence="1">
    <location>
        <begin position="1"/>
        <end position="21"/>
    </location>
</feature>
<keyword evidence="3" id="KW-1185">Reference proteome</keyword>